<accession>A0ABT1W2N9</accession>
<protein>
    <submittedName>
        <fullName evidence="1">Chromosomal replication initiator DnaA</fullName>
    </submittedName>
</protein>
<proteinExistence type="predicted"/>
<dbReference type="Gene3D" id="1.10.8.60">
    <property type="match status" value="1"/>
</dbReference>
<dbReference type="Gene3D" id="3.40.50.300">
    <property type="entry name" value="P-loop containing nucleotide triphosphate hydrolases"/>
    <property type="match status" value="1"/>
</dbReference>
<keyword evidence="2" id="KW-1185">Reference proteome</keyword>
<gene>
    <name evidence="1" type="ORF">NFI95_01555</name>
</gene>
<dbReference type="Proteomes" id="UP001524587">
    <property type="component" value="Unassembled WGS sequence"/>
</dbReference>
<sequence length="251" mass="27048">MGERPATNPVGRQLALPFAHRPRFERADFLRAPSNAAALAWLDPASATGWPQNRLALWGEAGSGKTHLLHVWAAEHEALLLPGTALRGFALPSRPGRPKRWRAIAVDDADEATDEAALLHLLNAAAEAGLPVLLTARAAPSRWSTGLADLASRLRAIHSVPIGQPDEAMLRILLLRLLVERQLVVAPSVVDWLLARLPRTAGAMRDAARALDEAALASGRRVTRALAAAVLDDPPRWFAEEPEELGAARLI</sequence>
<dbReference type="PANTHER" id="PTHR30050">
    <property type="entry name" value="CHROMOSOMAL REPLICATION INITIATOR PROTEIN DNAA"/>
    <property type="match status" value="1"/>
</dbReference>
<dbReference type="RefSeq" id="WP_422862577.1">
    <property type="nucleotide sequence ID" value="NZ_JAMSKV010000001.1"/>
</dbReference>
<organism evidence="1 2">
    <name type="scientific">Endosaccharibacter trunci</name>
    <dbReference type="NCBI Taxonomy" id="2812733"/>
    <lineage>
        <taxon>Bacteria</taxon>
        <taxon>Pseudomonadati</taxon>
        <taxon>Pseudomonadota</taxon>
        <taxon>Alphaproteobacteria</taxon>
        <taxon>Acetobacterales</taxon>
        <taxon>Acetobacteraceae</taxon>
        <taxon>Endosaccharibacter</taxon>
    </lineage>
</organism>
<name>A0ABT1W2N9_9PROT</name>
<dbReference type="EMBL" id="JAMSKV010000001">
    <property type="protein sequence ID" value="MCQ8277136.1"/>
    <property type="molecule type" value="Genomic_DNA"/>
</dbReference>
<dbReference type="PANTHER" id="PTHR30050:SF5">
    <property type="entry name" value="DNAA REGULATORY INACTIVATOR HDA"/>
    <property type="match status" value="1"/>
</dbReference>
<reference evidence="1 2" key="1">
    <citation type="submission" date="2022-06" db="EMBL/GenBank/DDBJ databases">
        <title>Endosaccharibacter gen. nov., sp. nov., endophytic bacteria isolated from sugarcane.</title>
        <authorList>
            <person name="Pitiwittayakul N."/>
            <person name="Yukphan P."/>
            <person name="Charoenyingcharoen P."/>
            <person name="Tanasupawat S."/>
        </authorList>
    </citation>
    <scope>NUCLEOTIDE SEQUENCE [LARGE SCALE GENOMIC DNA]</scope>
    <source>
        <strain evidence="1 2">KSS8</strain>
    </source>
</reference>
<comment type="caution">
    <text evidence="1">The sequence shown here is derived from an EMBL/GenBank/DDBJ whole genome shotgun (WGS) entry which is preliminary data.</text>
</comment>
<evidence type="ECO:0000313" key="2">
    <source>
        <dbReference type="Proteomes" id="UP001524587"/>
    </source>
</evidence>
<evidence type="ECO:0000313" key="1">
    <source>
        <dbReference type="EMBL" id="MCQ8277136.1"/>
    </source>
</evidence>
<dbReference type="InterPro" id="IPR027417">
    <property type="entry name" value="P-loop_NTPase"/>
</dbReference>
<dbReference type="SUPFAM" id="SSF52540">
    <property type="entry name" value="P-loop containing nucleoside triphosphate hydrolases"/>
    <property type="match status" value="1"/>
</dbReference>